<dbReference type="RefSeq" id="WP_216418450.1">
    <property type="nucleotide sequence ID" value="NZ_JAHLQK010000005.1"/>
</dbReference>
<sequence length="76" mass="8591">MLTKRDKEILKAINSYVNANGISPMVRNICDLVELRSSSTVHAYLNRLEIEGFITKMDIILRSIKITKKGVDIIEG</sequence>
<proteinExistence type="predicted"/>
<accession>A0ABS6G537</accession>
<dbReference type="EMBL" id="JAHLQK010000005">
    <property type="protein sequence ID" value="MBU5677601.1"/>
    <property type="molecule type" value="Genomic_DNA"/>
</dbReference>
<comment type="caution">
    <text evidence="2">The sequence shown here is derived from an EMBL/GenBank/DDBJ whole genome shotgun (WGS) entry which is preliminary data.</text>
</comment>
<organism evidence="2 3">
    <name type="scientific">Alkaliphilus flagellatus</name>
    <dbReference type="NCBI Taxonomy" id="2841507"/>
    <lineage>
        <taxon>Bacteria</taxon>
        <taxon>Bacillati</taxon>
        <taxon>Bacillota</taxon>
        <taxon>Clostridia</taxon>
        <taxon>Peptostreptococcales</taxon>
        <taxon>Natronincolaceae</taxon>
        <taxon>Alkaliphilus</taxon>
    </lineage>
</organism>
<gene>
    <name evidence="2" type="ORF">KQI88_14350</name>
</gene>
<evidence type="ECO:0000259" key="1">
    <source>
        <dbReference type="Pfam" id="PF01726"/>
    </source>
</evidence>
<feature type="domain" description="LexA repressor DNA-binding" evidence="1">
    <location>
        <begin position="2"/>
        <end position="58"/>
    </location>
</feature>
<dbReference type="Proteomes" id="UP000779508">
    <property type="component" value="Unassembled WGS sequence"/>
</dbReference>
<evidence type="ECO:0000313" key="3">
    <source>
        <dbReference type="Proteomes" id="UP000779508"/>
    </source>
</evidence>
<keyword evidence="3" id="KW-1185">Reference proteome</keyword>
<reference evidence="2 3" key="1">
    <citation type="submission" date="2021-06" db="EMBL/GenBank/DDBJ databases">
        <authorList>
            <person name="Sun Q."/>
            <person name="Li D."/>
        </authorList>
    </citation>
    <scope>NUCLEOTIDE SEQUENCE [LARGE SCALE GENOMIC DNA]</scope>
    <source>
        <strain evidence="2 3">MSJ-5</strain>
    </source>
</reference>
<evidence type="ECO:0000313" key="2">
    <source>
        <dbReference type="EMBL" id="MBU5677601.1"/>
    </source>
</evidence>
<dbReference type="InterPro" id="IPR006199">
    <property type="entry name" value="LexA_DNA-bd_dom"/>
</dbReference>
<protein>
    <submittedName>
        <fullName evidence="2">Transcriptional regulator</fullName>
    </submittedName>
</protein>
<name>A0ABS6G537_9FIRM</name>
<dbReference type="Pfam" id="PF01726">
    <property type="entry name" value="LexA_DNA_bind"/>
    <property type="match status" value="1"/>
</dbReference>